<proteinExistence type="predicted"/>
<feature type="region of interest" description="Disordered" evidence="1">
    <location>
        <begin position="40"/>
        <end position="61"/>
    </location>
</feature>
<protein>
    <submittedName>
        <fullName evidence="2">Uncharacterized protein</fullName>
    </submittedName>
</protein>
<feature type="region of interest" description="Disordered" evidence="1">
    <location>
        <begin position="79"/>
        <end position="107"/>
    </location>
</feature>
<name>A0A7S0H6M2_9EUKA</name>
<organism evidence="2">
    <name type="scientific">Amorphochlora amoebiformis</name>
    <dbReference type="NCBI Taxonomy" id="1561963"/>
    <lineage>
        <taxon>Eukaryota</taxon>
        <taxon>Sar</taxon>
        <taxon>Rhizaria</taxon>
        <taxon>Cercozoa</taxon>
        <taxon>Chlorarachniophyceae</taxon>
        <taxon>Amorphochlora</taxon>
    </lineage>
</organism>
<dbReference type="EMBL" id="HBEM01026289">
    <property type="protein sequence ID" value="CAD8458928.1"/>
    <property type="molecule type" value="Transcribed_RNA"/>
</dbReference>
<accession>A0A7S0H6M2</accession>
<evidence type="ECO:0000256" key="1">
    <source>
        <dbReference type="SAM" id="MobiDB-lite"/>
    </source>
</evidence>
<feature type="compositionally biased region" description="Pro residues" evidence="1">
    <location>
        <begin position="42"/>
        <end position="61"/>
    </location>
</feature>
<evidence type="ECO:0000313" key="2">
    <source>
        <dbReference type="EMBL" id="CAD8458928.1"/>
    </source>
</evidence>
<feature type="compositionally biased region" description="Acidic residues" evidence="1">
    <location>
        <begin position="84"/>
        <end position="96"/>
    </location>
</feature>
<gene>
    <name evidence="2" type="ORF">LAMO00422_LOCUS17880</name>
</gene>
<sequence>MSTLTKIMLNPTGDKFRVGTRTLRGAPACILPTISSTTLTLPPTPTLTPTPTPTPTPSPLPIPCIPRTQNFLPTVSSMGVALGPEEDAGADGDADADAVGRGGREDGDTCRAWGRVRLVVLEEIQDYSESALRGLRGGPSVREL</sequence>
<reference evidence="2" key="1">
    <citation type="submission" date="2021-01" db="EMBL/GenBank/DDBJ databases">
        <authorList>
            <person name="Corre E."/>
            <person name="Pelletier E."/>
            <person name="Niang G."/>
            <person name="Scheremetjew M."/>
            <person name="Finn R."/>
            <person name="Kale V."/>
            <person name="Holt S."/>
            <person name="Cochrane G."/>
            <person name="Meng A."/>
            <person name="Brown T."/>
            <person name="Cohen L."/>
        </authorList>
    </citation>
    <scope>NUCLEOTIDE SEQUENCE</scope>
    <source>
        <strain evidence="2">CCMP2058</strain>
    </source>
</reference>
<dbReference type="AlphaFoldDB" id="A0A7S0H6M2"/>